<evidence type="ECO:0000313" key="1">
    <source>
        <dbReference type="EMBL" id="SUZ50750.1"/>
    </source>
</evidence>
<proteinExistence type="predicted"/>
<accession>A0A381N7Z5</accession>
<dbReference type="EMBL" id="UINC01000187">
    <property type="protein sequence ID" value="SUZ50750.1"/>
    <property type="molecule type" value="Genomic_DNA"/>
</dbReference>
<name>A0A381N7Z5_9ZZZZ</name>
<sequence>MFDINNYKDENLEIYNKKGNYFITYNKKKIQFYLKKSLTITEITEYKGKINILVKIEDEYKLFFKKLEKIFLEKFDIEKNRLITLIKENEKGNIIKLKINKRNRKIILDVFDKNKEYISYEDIQKYQKIKCLIEIDRIWEYNEKNGFIVIVKEIYIE</sequence>
<dbReference type="AlphaFoldDB" id="A0A381N7Z5"/>
<organism evidence="1">
    <name type="scientific">marine metagenome</name>
    <dbReference type="NCBI Taxonomy" id="408172"/>
    <lineage>
        <taxon>unclassified sequences</taxon>
        <taxon>metagenomes</taxon>
        <taxon>ecological metagenomes</taxon>
    </lineage>
</organism>
<reference evidence="1" key="1">
    <citation type="submission" date="2018-05" db="EMBL/GenBank/DDBJ databases">
        <authorList>
            <person name="Lanie J.A."/>
            <person name="Ng W.-L."/>
            <person name="Kazmierczak K.M."/>
            <person name="Andrzejewski T.M."/>
            <person name="Davidsen T.M."/>
            <person name="Wayne K.J."/>
            <person name="Tettelin H."/>
            <person name="Glass J.I."/>
            <person name="Rusch D."/>
            <person name="Podicherti R."/>
            <person name="Tsui H.-C.T."/>
            <person name="Winkler M.E."/>
        </authorList>
    </citation>
    <scope>NUCLEOTIDE SEQUENCE</scope>
</reference>
<gene>
    <name evidence="1" type="ORF">METZ01_LOCUS3604</name>
</gene>
<protein>
    <submittedName>
        <fullName evidence="1">Uncharacterized protein</fullName>
    </submittedName>
</protein>